<organism evidence="2">
    <name type="scientific">Vibrio cholerae</name>
    <dbReference type="NCBI Taxonomy" id="666"/>
    <lineage>
        <taxon>Bacteria</taxon>
        <taxon>Pseudomonadati</taxon>
        <taxon>Pseudomonadota</taxon>
        <taxon>Gammaproteobacteria</taxon>
        <taxon>Vibrionales</taxon>
        <taxon>Vibrionaceae</taxon>
        <taxon>Vibrio</taxon>
    </lineage>
</organism>
<sequence>MRQSSIGLSQGKTQGFTLIELVVVIILLGILSAYAASRFLGPSSFAVVTTQSEILASLRLTQSRAMQRTGYCNRWLLNSAAAVQVSPQAMQGSCLSVFPSNPTDPSWVDAAVSGVALSLAGSGGASFLDFDSLGRATQCISAGCTVSISSSTHNEVRQVCINTEGYIYAC</sequence>
<dbReference type="Gene3D" id="3.30.700.10">
    <property type="entry name" value="Glycoprotein, Type 4 Pilin"/>
    <property type="match status" value="1"/>
</dbReference>
<protein>
    <submittedName>
        <fullName evidence="2">MshC-like protein</fullName>
    </submittedName>
</protein>
<reference evidence="2" key="1">
    <citation type="submission" date="2017-11" db="EMBL/GenBank/DDBJ databases">
        <title>Structure of vps and msh gene clusters in Vibrio cholerae strains with different ability of biofilm formation.</title>
        <authorList>
            <person name="Monakhova E.V."/>
            <person name="Pisanov R.V."/>
            <person name="Titova S.V."/>
        </authorList>
    </citation>
    <scope>NUCLEOTIDE SEQUENCE</scope>
    <source>
        <strain evidence="2">19308</strain>
        <strain evidence="3">434</strain>
    </source>
</reference>
<feature type="transmembrane region" description="Helical" evidence="1">
    <location>
        <begin position="15"/>
        <end position="36"/>
    </location>
</feature>
<evidence type="ECO:0000313" key="2">
    <source>
        <dbReference type="EMBL" id="AWK29037.1"/>
    </source>
</evidence>
<dbReference type="InterPro" id="IPR012902">
    <property type="entry name" value="N_methyl_site"/>
</dbReference>
<accession>A0A2S1ZUD3</accession>
<evidence type="ECO:0000313" key="3">
    <source>
        <dbReference type="EMBL" id="AWK29053.1"/>
    </source>
</evidence>
<dbReference type="AlphaFoldDB" id="A0A2S1ZUD3"/>
<dbReference type="EMBL" id="MG551946">
    <property type="protein sequence ID" value="AWK29053.1"/>
    <property type="molecule type" value="Genomic_DNA"/>
</dbReference>
<dbReference type="SUPFAM" id="SSF54523">
    <property type="entry name" value="Pili subunits"/>
    <property type="match status" value="1"/>
</dbReference>
<dbReference type="NCBIfam" id="TIGR02532">
    <property type="entry name" value="IV_pilin_GFxxxE"/>
    <property type="match status" value="1"/>
</dbReference>
<keyword evidence="1" id="KW-1133">Transmembrane helix</keyword>
<keyword evidence="1" id="KW-0812">Transmembrane</keyword>
<dbReference type="Pfam" id="PF07963">
    <property type="entry name" value="N_methyl"/>
    <property type="match status" value="1"/>
</dbReference>
<name>A0A2S1ZUD3_VIBCL</name>
<dbReference type="RefSeq" id="WP_088132604.1">
    <property type="nucleotide sequence ID" value="NZ_JAACMK010000010.1"/>
</dbReference>
<evidence type="ECO:0000256" key="1">
    <source>
        <dbReference type="SAM" id="Phobius"/>
    </source>
</evidence>
<dbReference type="InterPro" id="IPR045584">
    <property type="entry name" value="Pilin-like"/>
</dbReference>
<keyword evidence="1" id="KW-0472">Membrane</keyword>
<dbReference type="EMBL" id="MG551945">
    <property type="protein sequence ID" value="AWK29037.1"/>
    <property type="molecule type" value="Genomic_DNA"/>
</dbReference>
<proteinExistence type="predicted"/>
<dbReference type="FunFam" id="3.30.700.10:FF:000004">
    <property type="entry name" value="MSHA pilin protein MshC"/>
    <property type="match status" value="1"/>
</dbReference>